<dbReference type="AlphaFoldDB" id="A0A3P6DM46"/>
<accession>A0A3P6DM46</accession>
<organism evidence="1">
    <name type="scientific">Brassica oleracea</name>
    <name type="common">Wild cabbage</name>
    <dbReference type="NCBI Taxonomy" id="3712"/>
    <lineage>
        <taxon>Eukaryota</taxon>
        <taxon>Viridiplantae</taxon>
        <taxon>Streptophyta</taxon>
        <taxon>Embryophyta</taxon>
        <taxon>Tracheophyta</taxon>
        <taxon>Spermatophyta</taxon>
        <taxon>Magnoliopsida</taxon>
        <taxon>eudicotyledons</taxon>
        <taxon>Gunneridae</taxon>
        <taxon>Pentapetalae</taxon>
        <taxon>rosids</taxon>
        <taxon>malvids</taxon>
        <taxon>Brassicales</taxon>
        <taxon>Brassicaceae</taxon>
        <taxon>Brassiceae</taxon>
        <taxon>Brassica</taxon>
    </lineage>
</organism>
<protein>
    <submittedName>
        <fullName evidence="1">Uncharacterized protein</fullName>
    </submittedName>
</protein>
<reference evidence="1" key="1">
    <citation type="submission" date="2018-11" db="EMBL/GenBank/DDBJ databases">
        <authorList>
            <consortium name="Genoscope - CEA"/>
            <person name="William W."/>
        </authorList>
    </citation>
    <scope>NUCLEOTIDE SEQUENCE</scope>
</reference>
<name>A0A3P6DM46_BRAOL</name>
<gene>
    <name evidence="1" type="ORF">BOLC2T12482H</name>
</gene>
<dbReference type="EMBL" id="LR031874">
    <property type="protein sequence ID" value="VDD27498.1"/>
    <property type="molecule type" value="Genomic_DNA"/>
</dbReference>
<sequence>MKLLLFVRCRPRLRRMWDLKFEQKRKKKKKEKEAHICYLCRLITHVHLKKCSNTSNHAAQSIG</sequence>
<evidence type="ECO:0000313" key="1">
    <source>
        <dbReference type="EMBL" id="VDD27498.1"/>
    </source>
</evidence>
<proteinExistence type="predicted"/>